<keyword evidence="5 8" id="KW-0812">Transmembrane</keyword>
<evidence type="ECO:0000313" key="10">
    <source>
        <dbReference type="EMBL" id="SDW66723.1"/>
    </source>
</evidence>
<feature type="transmembrane region" description="Helical" evidence="8">
    <location>
        <begin position="87"/>
        <end position="105"/>
    </location>
</feature>
<comment type="subcellular location">
    <subcellularLocation>
        <location evidence="1 8">Cell membrane</location>
        <topology evidence="1 8">Multi-pass membrane protein</topology>
    </subcellularLocation>
</comment>
<evidence type="ECO:0000256" key="5">
    <source>
        <dbReference type="ARBA" id="ARBA00022692"/>
    </source>
</evidence>
<dbReference type="RefSeq" id="WP_074687025.1">
    <property type="nucleotide sequence ID" value="NZ_FNNF01000032.1"/>
</dbReference>
<feature type="transmembrane region" description="Helical" evidence="8">
    <location>
        <begin position="146"/>
        <end position="168"/>
    </location>
</feature>
<dbReference type="PANTHER" id="PTHR30450:SF1">
    <property type="entry name" value="D-METHIONINE TRANSPORT SYSTEM PERMEASE PROTEIN METI-RELATED"/>
    <property type="match status" value="1"/>
</dbReference>
<evidence type="ECO:0000256" key="6">
    <source>
        <dbReference type="ARBA" id="ARBA00022989"/>
    </source>
</evidence>
<dbReference type="PANTHER" id="PTHR30450">
    <property type="entry name" value="ABC TRANSPORTER PERMEASE"/>
    <property type="match status" value="1"/>
</dbReference>
<dbReference type="Proteomes" id="UP000182429">
    <property type="component" value="Unassembled WGS sequence"/>
</dbReference>
<dbReference type="InterPro" id="IPR051322">
    <property type="entry name" value="AA_ABC_Transporter_Permease"/>
</dbReference>
<dbReference type="InterPro" id="IPR000515">
    <property type="entry name" value="MetI-like"/>
</dbReference>
<accession>A0A1H2VEF5</accession>
<evidence type="ECO:0000256" key="4">
    <source>
        <dbReference type="ARBA" id="ARBA00022475"/>
    </source>
</evidence>
<dbReference type="EMBL" id="FNNF01000032">
    <property type="protein sequence ID" value="SDW66723.1"/>
    <property type="molecule type" value="Genomic_DNA"/>
</dbReference>
<evidence type="ECO:0000313" key="11">
    <source>
        <dbReference type="Proteomes" id="UP000182429"/>
    </source>
</evidence>
<gene>
    <name evidence="10" type="ORF">SAMN04487759_13212</name>
</gene>
<dbReference type="CDD" id="cd06261">
    <property type="entry name" value="TM_PBP2"/>
    <property type="match status" value="1"/>
</dbReference>
<keyword evidence="6 8" id="KW-1133">Transmembrane helix</keyword>
<keyword evidence="3 8" id="KW-0813">Transport</keyword>
<dbReference type="InterPro" id="IPR035906">
    <property type="entry name" value="MetI-like_sf"/>
</dbReference>
<dbReference type="SUPFAM" id="SSF161098">
    <property type="entry name" value="MetI-like"/>
    <property type="match status" value="1"/>
</dbReference>
<evidence type="ECO:0000256" key="1">
    <source>
        <dbReference type="ARBA" id="ARBA00004651"/>
    </source>
</evidence>
<comment type="similarity">
    <text evidence="2">Belongs to the binding-protein-dependent transport system permease family. CysTW subfamily.</text>
</comment>
<dbReference type="Gene3D" id="1.10.3720.10">
    <property type="entry name" value="MetI-like"/>
    <property type="match status" value="1"/>
</dbReference>
<dbReference type="eggNOG" id="COG2011">
    <property type="taxonomic scope" value="Bacteria"/>
</dbReference>
<dbReference type="STRING" id="1630.SAMN05216514_102213"/>
<dbReference type="OrthoDB" id="9793490at2"/>
<keyword evidence="7 8" id="KW-0472">Membrane</keyword>
<evidence type="ECO:0000256" key="3">
    <source>
        <dbReference type="ARBA" id="ARBA00022448"/>
    </source>
</evidence>
<feature type="transmembrane region" description="Helical" evidence="8">
    <location>
        <begin position="17"/>
        <end position="40"/>
    </location>
</feature>
<proteinExistence type="inferred from homology"/>
<sequence length="219" mass="23724">MDNQIISMIIQGVGETLLMVIASTVLGYILGLPLGIILTVSDKDGLKPNKTLYKILDVIINILRSVPFLILLIILIPVTKMIVGKSYGTIATIVPLTVSAFPFIARMVEQSLKEVDPGVIEAAQSMGATNRQIVFNVMMVEAKVSLITGTTIVFASILAYSAMAGALGGGGLGDIATRYGYYRREEQIMWVSVIILVVMVQVFQSLGMLLAKKMDNKKK</sequence>
<evidence type="ECO:0000256" key="2">
    <source>
        <dbReference type="ARBA" id="ARBA00007069"/>
    </source>
</evidence>
<keyword evidence="4" id="KW-1003">Cell membrane</keyword>
<protein>
    <submittedName>
        <fullName evidence="10">D-methionine transport system permease protein</fullName>
    </submittedName>
</protein>
<dbReference type="FunFam" id="1.10.3720.10:FF:000002">
    <property type="entry name" value="D-methionine ABC transporter permease MetI"/>
    <property type="match status" value="1"/>
</dbReference>
<reference evidence="10 11" key="1">
    <citation type="submission" date="2016-10" db="EMBL/GenBank/DDBJ databases">
        <authorList>
            <person name="de Groot N.N."/>
        </authorList>
    </citation>
    <scope>NUCLEOTIDE SEQUENCE [LARGE SCALE GENOMIC DNA]</scope>
    <source>
        <strain evidence="10 11">S3b</strain>
    </source>
</reference>
<evidence type="ECO:0000256" key="8">
    <source>
        <dbReference type="RuleBase" id="RU363032"/>
    </source>
</evidence>
<name>A0A1H2VEF5_9FIRM</name>
<dbReference type="GO" id="GO:0005886">
    <property type="term" value="C:plasma membrane"/>
    <property type="evidence" value="ECO:0007669"/>
    <property type="project" value="UniProtKB-SubCell"/>
</dbReference>
<feature type="transmembrane region" description="Helical" evidence="8">
    <location>
        <begin position="188"/>
        <end position="211"/>
    </location>
</feature>
<dbReference type="PROSITE" id="PS50928">
    <property type="entry name" value="ABC_TM1"/>
    <property type="match status" value="1"/>
</dbReference>
<dbReference type="AlphaFoldDB" id="A0A1H2VEF5"/>
<evidence type="ECO:0000259" key="9">
    <source>
        <dbReference type="PROSITE" id="PS50928"/>
    </source>
</evidence>
<evidence type="ECO:0000256" key="7">
    <source>
        <dbReference type="ARBA" id="ARBA00023136"/>
    </source>
</evidence>
<dbReference type="Pfam" id="PF00528">
    <property type="entry name" value="BPD_transp_1"/>
    <property type="match status" value="1"/>
</dbReference>
<feature type="domain" description="ABC transmembrane type-1" evidence="9">
    <location>
        <begin position="13"/>
        <end position="207"/>
    </location>
</feature>
<organism evidence="10 11">
    <name type="scientific">Kandleria vitulina</name>
    <dbReference type="NCBI Taxonomy" id="1630"/>
    <lineage>
        <taxon>Bacteria</taxon>
        <taxon>Bacillati</taxon>
        <taxon>Bacillota</taxon>
        <taxon>Erysipelotrichia</taxon>
        <taxon>Erysipelotrichales</taxon>
        <taxon>Coprobacillaceae</taxon>
        <taxon>Kandleria</taxon>
    </lineage>
</organism>
<dbReference type="GO" id="GO:0048473">
    <property type="term" value="P:D-methionine transmembrane transport"/>
    <property type="evidence" value="ECO:0007669"/>
    <property type="project" value="TreeGrafter"/>
</dbReference>
<feature type="transmembrane region" description="Helical" evidence="8">
    <location>
        <begin position="52"/>
        <end position="75"/>
    </location>
</feature>